<accession>A0AAV4F6R6</accession>
<organism evidence="2 3">
    <name type="scientific">Elysia marginata</name>
    <dbReference type="NCBI Taxonomy" id="1093978"/>
    <lineage>
        <taxon>Eukaryota</taxon>
        <taxon>Metazoa</taxon>
        <taxon>Spiralia</taxon>
        <taxon>Lophotrochozoa</taxon>
        <taxon>Mollusca</taxon>
        <taxon>Gastropoda</taxon>
        <taxon>Heterobranchia</taxon>
        <taxon>Euthyneura</taxon>
        <taxon>Panpulmonata</taxon>
        <taxon>Sacoglossa</taxon>
        <taxon>Placobranchoidea</taxon>
        <taxon>Plakobranchidae</taxon>
        <taxon>Elysia</taxon>
    </lineage>
</organism>
<dbReference type="Proteomes" id="UP000762676">
    <property type="component" value="Unassembled WGS sequence"/>
</dbReference>
<dbReference type="EMBL" id="BMAT01011200">
    <property type="protein sequence ID" value="GFR68388.1"/>
    <property type="molecule type" value="Genomic_DNA"/>
</dbReference>
<feature type="region of interest" description="Disordered" evidence="1">
    <location>
        <begin position="170"/>
        <end position="208"/>
    </location>
</feature>
<gene>
    <name evidence="2" type="ORF">ElyMa_005607200</name>
</gene>
<feature type="region of interest" description="Disordered" evidence="1">
    <location>
        <begin position="247"/>
        <end position="270"/>
    </location>
</feature>
<keyword evidence="3" id="KW-1185">Reference proteome</keyword>
<proteinExistence type="predicted"/>
<dbReference type="AlphaFoldDB" id="A0AAV4F6R6"/>
<name>A0AAV4F6R6_9GAST</name>
<evidence type="ECO:0000256" key="1">
    <source>
        <dbReference type="SAM" id="MobiDB-lite"/>
    </source>
</evidence>
<reference evidence="2 3" key="1">
    <citation type="journal article" date="2021" name="Elife">
        <title>Chloroplast acquisition without the gene transfer in kleptoplastic sea slugs, Plakobranchus ocellatus.</title>
        <authorList>
            <person name="Maeda T."/>
            <person name="Takahashi S."/>
            <person name="Yoshida T."/>
            <person name="Shimamura S."/>
            <person name="Takaki Y."/>
            <person name="Nagai Y."/>
            <person name="Toyoda A."/>
            <person name="Suzuki Y."/>
            <person name="Arimoto A."/>
            <person name="Ishii H."/>
            <person name="Satoh N."/>
            <person name="Nishiyama T."/>
            <person name="Hasebe M."/>
            <person name="Maruyama T."/>
            <person name="Minagawa J."/>
            <person name="Obokata J."/>
            <person name="Shigenobu S."/>
        </authorList>
    </citation>
    <scope>NUCLEOTIDE SEQUENCE [LARGE SCALE GENOMIC DNA]</scope>
</reference>
<comment type="caution">
    <text evidence="2">The sequence shown here is derived from an EMBL/GenBank/DDBJ whole genome shotgun (WGS) entry which is preliminary data.</text>
</comment>
<feature type="compositionally biased region" description="Polar residues" evidence="1">
    <location>
        <begin position="178"/>
        <end position="191"/>
    </location>
</feature>
<evidence type="ECO:0000313" key="2">
    <source>
        <dbReference type="EMBL" id="GFR68388.1"/>
    </source>
</evidence>
<evidence type="ECO:0008006" key="4">
    <source>
        <dbReference type="Google" id="ProtNLM"/>
    </source>
</evidence>
<feature type="region of interest" description="Disordered" evidence="1">
    <location>
        <begin position="583"/>
        <end position="607"/>
    </location>
</feature>
<protein>
    <recommendedName>
        <fullName evidence="4">CARD domain-containing protein</fullName>
    </recommendedName>
</protein>
<sequence length="607" mass="69097">MIAGNLQKLGLTGCDIPECESNKDCEVVVDVHSRRLVALLPDDKVGMFKQLATAEWLKNQLSTMHREALYSRVIKTEEIKLKDIQQIIICLNDKAEELIDHVLDRDMIKPGGKLREFMVDKLKQKGMLQVVEKLDGDFGVAEMYILIKAIDEKLAKEFLPIVKAVTHQYRPEAETEAQGPTSSETSLTQYRQPPAYPSQHKTVSKKDEAQITQAPGRYGATSEVVAEAAPLEVTAFASSDVDGSALGKSMGAIPKQRKKRQSRPVRSTESVLKHITEISDRESFIRKLAEKCEMAQSDCESREDDLRDFIRYPTEENKEKALEATRRGFWRADFLELHLNTAGKVMGEDIAYNPFLQKHRQLVNDEAFKLGLSPLVGGAKDNPYFYRATDTENNTYFSLIEGLLPSEAIKACGEQLFIADYFVFFQSIVYELLLETLGEEIFDWYFRRNESRLMLTPVDVAAELHYSNQVVSKILVKTDAYSRKDKLGLIKAVRPSNYKSDGAFINRCNMLHAICTRPTDKRYTVPGMIGSQSMDELATYISTFISQGTIHVGRGQEMILQHESTYRCEWNKVMEIRTAFNNKKKEARTESQEHEPVQTERGRYQPR</sequence>
<evidence type="ECO:0000313" key="3">
    <source>
        <dbReference type="Proteomes" id="UP000762676"/>
    </source>
</evidence>